<evidence type="ECO:0000313" key="1">
    <source>
        <dbReference type="EMBL" id="UOE38814.1"/>
    </source>
</evidence>
<reference evidence="1 2" key="1">
    <citation type="submission" date="2022-03" db="EMBL/GenBank/DDBJ databases">
        <title>Chryseobacterium sp. isolated from the Andong Sikhe.</title>
        <authorList>
            <person name="Won M."/>
            <person name="Kim S.-J."/>
            <person name="Kwon S.-W."/>
        </authorList>
    </citation>
    <scope>NUCLEOTIDE SEQUENCE [LARGE SCALE GENOMIC DNA]</scope>
    <source>
        <strain evidence="1 2">ADR-1</strain>
    </source>
</reference>
<keyword evidence="2" id="KW-1185">Reference proteome</keyword>
<dbReference type="PROSITE" id="PS51257">
    <property type="entry name" value="PROKAR_LIPOPROTEIN"/>
    <property type="match status" value="1"/>
</dbReference>
<evidence type="ECO:0000313" key="2">
    <source>
        <dbReference type="Proteomes" id="UP000831068"/>
    </source>
</evidence>
<proteinExistence type="predicted"/>
<accession>A0ABY4BIS7</accession>
<sequence length="166" mass="19049">MSAVKIIRSKSFFLTFLLLIFLSCDYKKGDTQNTDEEKIEVMTLSHIGGENGFYEIIKIKKDSIFFDSGTSKPSKNNNWKNSLSKDDWQLLSSSIKIKNLDSIRSSPSIQHLDGIDETLIIKTSKKSHIFVNSYKDIHYNQIETLKNRLNNIISKKQPSTVKKSQK</sequence>
<gene>
    <name evidence="1" type="ORF">MTP08_03290</name>
</gene>
<dbReference type="Proteomes" id="UP000831068">
    <property type="component" value="Chromosome"/>
</dbReference>
<dbReference type="EMBL" id="CP094529">
    <property type="protein sequence ID" value="UOE38814.1"/>
    <property type="molecule type" value="Genomic_DNA"/>
</dbReference>
<organism evidence="1 2">
    <name type="scientific">Chryseobacterium oryzae</name>
    <dbReference type="NCBI Taxonomy" id="2929799"/>
    <lineage>
        <taxon>Bacteria</taxon>
        <taxon>Pseudomonadati</taxon>
        <taxon>Bacteroidota</taxon>
        <taxon>Flavobacteriia</taxon>
        <taxon>Flavobacteriales</taxon>
        <taxon>Weeksellaceae</taxon>
        <taxon>Chryseobacterium group</taxon>
        <taxon>Chryseobacterium</taxon>
    </lineage>
</organism>
<name>A0ABY4BIS7_9FLAO</name>
<dbReference type="RefSeq" id="WP_243577038.1">
    <property type="nucleotide sequence ID" value="NZ_CP094529.1"/>
</dbReference>
<protein>
    <submittedName>
        <fullName evidence="1">Uncharacterized protein</fullName>
    </submittedName>
</protein>